<name>A0A2S7ZPB9_9FIRM</name>
<gene>
    <name evidence="1" type="ORF">VTHSUH11_03240</name>
</gene>
<accession>A0A2S7ZPB9</accession>
<dbReference type="AlphaFoldDB" id="A0A2S7ZPB9"/>
<evidence type="ECO:0000313" key="2">
    <source>
        <dbReference type="Proteomes" id="UP000238877"/>
    </source>
</evidence>
<comment type="caution">
    <text evidence="1">The sequence shown here is derived from an EMBL/GenBank/DDBJ whole genome shotgun (WGS) entry which is preliminary data.</text>
</comment>
<reference evidence="1 2" key="1">
    <citation type="submission" date="2018-01" db="EMBL/GenBank/DDBJ databases">
        <title>Draft genome sequences of clinical isolates and type strains of oral Veillonella including Veillonella infantum sp., nov.</title>
        <authorList>
            <person name="Mashima I."/>
            <person name="Liao Y.-C."/>
            <person name="Sabharwal A."/>
            <person name="Haase E.M."/>
            <person name="Nakazawa F."/>
            <person name="Scannapieco F.A."/>
        </authorList>
    </citation>
    <scope>NUCLEOTIDE SEQUENCE [LARGE SCALE GENOMIC DNA]</scope>
    <source>
        <strain evidence="1 2">Y6</strain>
    </source>
</reference>
<dbReference type="Proteomes" id="UP000238877">
    <property type="component" value="Unassembled WGS sequence"/>
</dbReference>
<protein>
    <submittedName>
        <fullName evidence="1">Uncharacterized protein</fullName>
    </submittedName>
</protein>
<sequence length="140" mass="16034">MRKKLLLIFLVCVAILFVITNIRNTMQRPFHQERVNNLIMVAKDRIENNNQLEITEVGSGRPVKGGGWGNHIYFKSYLSENQTVDFIIPPLQSIMGDRLVGKVSDPTLTSYQFGFSNFGVNLLYRGKYDGIWELRVISLP</sequence>
<dbReference type="EMBL" id="PPDF01000008">
    <property type="protein sequence ID" value="PQL25118.1"/>
    <property type="molecule type" value="Genomic_DNA"/>
</dbReference>
<proteinExistence type="predicted"/>
<evidence type="ECO:0000313" key="1">
    <source>
        <dbReference type="EMBL" id="PQL25118.1"/>
    </source>
</evidence>
<dbReference type="RefSeq" id="WP_105092637.1">
    <property type="nucleotide sequence ID" value="NZ_PPDF01000008.1"/>
</dbReference>
<organism evidence="1 2">
    <name type="scientific">Veillonella tobetsuensis</name>
    <dbReference type="NCBI Taxonomy" id="1110546"/>
    <lineage>
        <taxon>Bacteria</taxon>
        <taxon>Bacillati</taxon>
        <taxon>Bacillota</taxon>
        <taxon>Negativicutes</taxon>
        <taxon>Veillonellales</taxon>
        <taxon>Veillonellaceae</taxon>
        <taxon>Veillonella</taxon>
    </lineage>
</organism>